<protein>
    <submittedName>
        <fullName evidence="1">Uncharacterized protein</fullName>
    </submittedName>
</protein>
<evidence type="ECO:0000313" key="2">
    <source>
        <dbReference type="Proteomes" id="UP001152795"/>
    </source>
</evidence>
<name>A0A6S7JGT6_PARCT</name>
<comment type="caution">
    <text evidence="1">The sequence shown here is derived from an EMBL/GenBank/DDBJ whole genome shotgun (WGS) entry which is preliminary data.</text>
</comment>
<dbReference type="Proteomes" id="UP001152795">
    <property type="component" value="Unassembled WGS sequence"/>
</dbReference>
<dbReference type="AlphaFoldDB" id="A0A6S7JGT6"/>
<proteinExistence type="predicted"/>
<gene>
    <name evidence="1" type="ORF">PACLA_8A028271</name>
</gene>
<sequence length="84" mass="9278">MVPATLNVDIRSQLHIGGIDGKSNKTRLANAVGEATPQDAHMLGTQSSTTWLPRVHIWAWPWESFGEDRAEQERLDDVGRGRAA</sequence>
<keyword evidence="2" id="KW-1185">Reference proteome</keyword>
<evidence type="ECO:0000313" key="1">
    <source>
        <dbReference type="EMBL" id="CAB4010898.1"/>
    </source>
</evidence>
<organism evidence="1 2">
    <name type="scientific">Paramuricea clavata</name>
    <name type="common">Red gorgonian</name>
    <name type="synonym">Violescent sea-whip</name>
    <dbReference type="NCBI Taxonomy" id="317549"/>
    <lineage>
        <taxon>Eukaryota</taxon>
        <taxon>Metazoa</taxon>
        <taxon>Cnidaria</taxon>
        <taxon>Anthozoa</taxon>
        <taxon>Octocorallia</taxon>
        <taxon>Malacalcyonacea</taxon>
        <taxon>Plexauridae</taxon>
        <taxon>Paramuricea</taxon>
    </lineage>
</organism>
<reference evidence="1" key="1">
    <citation type="submission" date="2020-04" db="EMBL/GenBank/DDBJ databases">
        <authorList>
            <person name="Alioto T."/>
            <person name="Alioto T."/>
            <person name="Gomez Garrido J."/>
        </authorList>
    </citation>
    <scope>NUCLEOTIDE SEQUENCE</scope>
    <source>
        <strain evidence="1">A484AB</strain>
    </source>
</reference>
<dbReference type="EMBL" id="CACRXK020006948">
    <property type="protein sequence ID" value="CAB4010898.1"/>
    <property type="molecule type" value="Genomic_DNA"/>
</dbReference>
<accession>A0A6S7JGT6</accession>